<protein>
    <recommendedName>
        <fullName evidence="3">VRR-NUC domain-containing protein</fullName>
    </recommendedName>
</protein>
<evidence type="ECO:0000313" key="2">
    <source>
        <dbReference type="EMBL" id="QJA84797.1"/>
    </source>
</evidence>
<gene>
    <name evidence="2" type="ORF">MM415A00148_0015</name>
    <name evidence="1" type="ORF">MM415B00245_0036</name>
</gene>
<organism evidence="2">
    <name type="scientific">viral metagenome</name>
    <dbReference type="NCBI Taxonomy" id="1070528"/>
    <lineage>
        <taxon>unclassified sequences</taxon>
        <taxon>metagenomes</taxon>
        <taxon>organismal metagenomes</taxon>
    </lineage>
</organism>
<dbReference type="Gene3D" id="3.40.1350.10">
    <property type="match status" value="1"/>
</dbReference>
<accession>A0A6M3KRR0</accession>
<evidence type="ECO:0000313" key="1">
    <source>
        <dbReference type="EMBL" id="QJA67330.1"/>
    </source>
</evidence>
<dbReference type="AlphaFoldDB" id="A0A6M3KRR0"/>
<dbReference type="EMBL" id="MT142535">
    <property type="protein sequence ID" value="QJA84797.1"/>
    <property type="molecule type" value="Genomic_DNA"/>
</dbReference>
<evidence type="ECO:0008006" key="3">
    <source>
        <dbReference type="Google" id="ProtNLM"/>
    </source>
</evidence>
<name>A0A6M3KRR0_9ZZZZ</name>
<dbReference type="EMBL" id="MT141569">
    <property type="protein sequence ID" value="QJA67330.1"/>
    <property type="molecule type" value="Genomic_DNA"/>
</dbReference>
<reference evidence="2" key="1">
    <citation type="submission" date="2020-03" db="EMBL/GenBank/DDBJ databases">
        <title>The deep terrestrial virosphere.</title>
        <authorList>
            <person name="Holmfeldt K."/>
            <person name="Nilsson E."/>
            <person name="Simone D."/>
            <person name="Lopez-Fernandez M."/>
            <person name="Wu X."/>
            <person name="de Brujin I."/>
            <person name="Lundin D."/>
            <person name="Andersson A."/>
            <person name="Bertilsson S."/>
            <person name="Dopson M."/>
        </authorList>
    </citation>
    <scope>NUCLEOTIDE SEQUENCE</scope>
    <source>
        <strain evidence="2">MM415A00148</strain>
        <strain evidence="1">MM415B00245</strain>
    </source>
</reference>
<proteinExistence type="predicted"/>
<sequence>MRRDARKDDNQSEIVGELRVLGCSVAVTHRLGEGFPDIVVGIAGRNWMFEIKTEGGGRLTLDEAEFQDLWRGQYDVIYCTEDALEIMGRGDGGWGTGDGEEAR</sequence>
<dbReference type="GO" id="GO:0003676">
    <property type="term" value="F:nucleic acid binding"/>
    <property type="evidence" value="ECO:0007669"/>
    <property type="project" value="InterPro"/>
</dbReference>
<dbReference type="InterPro" id="IPR011856">
    <property type="entry name" value="tRNA_endonuc-like_dom_sf"/>
</dbReference>